<evidence type="ECO:0000259" key="1">
    <source>
        <dbReference type="Pfam" id="PF23619"/>
    </source>
</evidence>
<dbReference type="InterPro" id="IPR057615">
    <property type="entry name" value="Ig_VWA7"/>
</dbReference>
<dbReference type="Proteomes" id="UP001529510">
    <property type="component" value="Unassembled WGS sequence"/>
</dbReference>
<organism evidence="2 3">
    <name type="scientific">Cirrhinus mrigala</name>
    <name type="common">Mrigala</name>
    <dbReference type="NCBI Taxonomy" id="683832"/>
    <lineage>
        <taxon>Eukaryota</taxon>
        <taxon>Metazoa</taxon>
        <taxon>Chordata</taxon>
        <taxon>Craniata</taxon>
        <taxon>Vertebrata</taxon>
        <taxon>Euteleostomi</taxon>
        <taxon>Actinopterygii</taxon>
        <taxon>Neopterygii</taxon>
        <taxon>Teleostei</taxon>
        <taxon>Ostariophysi</taxon>
        <taxon>Cypriniformes</taxon>
        <taxon>Cyprinidae</taxon>
        <taxon>Labeoninae</taxon>
        <taxon>Labeonini</taxon>
        <taxon>Cirrhinus</taxon>
    </lineage>
</organism>
<evidence type="ECO:0000313" key="2">
    <source>
        <dbReference type="EMBL" id="KAL0203405.1"/>
    </source>
</evidence>
<comment type="caution">
    <text evidence="2">The sequence shown here is derived from an EMBL/GenBank/DDBJ whole genome shotgun (WGS) entry which is preliminary data.</text>
</comment>
<dbReference type="InterPro" id="IPR052577">
    <property type="entry name" value="VWA7"/>
</dbReference>
<feature type="domain" description="VWA7 Ig-like" evidence="1">
    <location>
        <begin position="2"/>
        <end position="92"/>
    </location>
</feature>
<evidence type="ECO:0000313" key="3">
    <source>
        <dbReference type="Proteomes" id="UP001529510"/>
    </source>
</evidence>
<dbReference type="PANTHER" id="PTHR14905:SF18">
    <property type="entry name" value="VON WILLEBRAND FACTOR A DOMAIN-CONTAINING 10, TANDEM DUPLICATE 1-RELATED"/>
    <property type="match status" value="1"/>
</dbReference>
<reference evidence="2 3" key="1">
    <citation type="submission" date="2024-05" db="EMBL/GenBank/DDBJ databases">
        <title>Genome sequencing and assembly of Indian major carp, Cirrhinus mrigala (Hamilton, 1822).</title>
        <authorList>
            <person name="Mohindra V."/>
            <person name="Chowdhury L.M."/>
            <person name="Lal K."/>
            <person name="Jena J.K."/>
        </authorList>
    </citation>
    <scope>NUCLEOTIDE SEQUENCE [LARGE SCALE GENOMIC DNA]</scope>
    <source>
        <strain evidence="2">CM1030</strain>
        <tissue evidence="2">Blood</tissue>
    </source>
</reference>
<proteinExistence type="predicted"/>
<dbReference type="Pfam" id="PF23619">
    <property type="entry name" value="Ig_VWA7"/>
    <property type="match status" value="1"/>
</dbReference>
<dbReference type="AlphaFoldDB" id="A0ABD0S1P2"/>
<keyword evidence="3" id="KW-1185">Reference proteome</keyword>
<gene>
    <name evidence="2" type="ORF">M9458_001423</name>
</gene>
<name>A0ABD0S1P2_CIRMR</name>
<accession>A0ABD0S1P2</accession>
<feature type="non-terminal residue" evidence="2">
    <location>
        <position position="1"/>
    </location>
</feature>
<sequence length="171" mass="18141">STIEPGIPFILNFTLVTNATGARYTIRARTDRSFNVSFPSSLDTGTSGSAEGTVTLTAPSDTVSGTDVTLTIEAEDPESGDSNYVAVRLTVMTKVVSIKADCPVECSRASWELSANLTDGNGTGIAEVLSYVMSVDGTNVTVASYNASCCSQEGGKCGHMFRLYKEPFYNY</sequence>
<dbReference type="PANTHER" id="PTHR14905">
    <property type="entry name" value="NG37"/>
    <property type="match status" value="1"/>
</dbReference>
<dbReference type="EMBL" id="JAMKFB020000001">
    <property type="protein sequence ID" value="KAL0203405.1"/>
    <property type="molecule type" value="Genomic_DNA"/>
</dbReference>
<protein>
    <recommendedName>
        <fullName evidence="1">VWA7 Ig-like domain-containing protein</fullName>
    </recommendedName>
</protein>